<keyword evidence="1" id="KW-0472">Membrane</keyword>
<reference evidence="3" key="2">
    <citation type="submission" date="2020-09" db="EMBL/GenBank/DDBJ databases">
        <authorList>
            <person name="Sun Q."/>
            <person name="Zhou Y."/>
        </authorList>
    </citation>
    <scope>NUCLEOTIDE SEQUENCE</scope>
    <source>
        <strain evidence="3">CGMCC 1.16548</strain>
    </source>
</reference>
<evidence type="ECO:0000259" key="2">
    <source>
        <dbReference type="Pfam" id="PF11181"/>
    </source>
</evidence>
<organism evidence="3 4">
    <name type="scientific">Pseudolysinimonas yzui</name>
    <dbReference type="NCBI Taxonomy" id="2708254"/>
    <lineage>
        <taxon>Bacteria</taxon>
        <taxon>Bacillati</taxon>
        <taxon>Actinomycetota</taxon>
        <taxon>Actinomycetes</taxon>
        <taxon>Micrococcales</taxon>
        <taxon>Microbacteriaceae</taxon>
        <taxon>Pseudolysinimonas</taxon>
    </lineage>
</organism>
<keyword evidence="1" id="KW-1133">Transmembrane helix</keyword>
<accession>A0A8J3DSJ0</accession>
<dbReference type="InterPro" id="IPR025889">
    <property type="entry name" value="GSP17M-like_dom"/>
</dbReference>
<feature type="transmembrane region" description="Helical" evidence="1">
    <location>
        <begin position="72"/>
        <end position="94"/>
    </location>
</feature>
<comment type="caution">
    <text evidence="3">The sequence shown here is derived from an EMBL/GenBank/DDBJ whole genome shotgun (WGS) entry which is preliminary data.</text>
</comment>
<dbReference type="AlphaFoldDB" id="A0A8J3DSJ0"/>
<reference evidence="3" key="1">
    <citation type="journal article" date="2014" name="Int. J. Syst. Evol. Microbiol.">
        <title>Complete genome sequence of Corynebacterium casei LMG S-19264T (=DSM 44701T), isolated from a smear-ripened cheese.</title>
        <authorList>
            <consortium name="US DOE Joint Genome Institute (JGI-PGF)"/>
            <person name="Walter F."/>
            <person name="Albersmeier A."/>
            <person name="Kalinowski J."/>
            <person name="Ruckert C."/>
        </authorList>
    </citation>
    <scope>NUCLEOTIDE SEQUENCE</scope>
    <source>
        <strain evidence="3">CGMCC 1.16548</strain>
    </source>
</reference>
<protein>
    <recommendedName>
        <fullName evidence="2">General stress protein 17M-like domain-containing protein</fullName>
    </recommendedName>
</protein>
<keyword evidence="4" id="KW-1185">Reference proteome</keyword>
<evidence type="ECO:0000313" key="4">
    <source>
        <dbReference type="Proteomes" id="UP000617531"/>
    </source>
</evidence>
<dbReference type="EMBL" id="BNAI01000001">
    <property type="protein sequence ID" value="GHF04804.1"/>
    <property type="molecule type" value="Genomic_DNA"/>
</dbReference>
<feature type="domain" description="General stress protein 17M-like" evidence="2">
    <location>
        <begin position="23"/>
        <end position="99"/>
    </location>
</feature>
<evidence type="ECO:0000256" key="1">
    <source>
        <dbReference type="SAM" id="Phobius"/>
    </source>
</evidence>
<proteinExistence type="predicted"/>
<gene>
    <name evidence="3" type="ORF">GCM10011600_01580</name>
</gene>
<feature type="transmembrane region" description="Helical" evidence="1">
    <location>
        <begin position="100"/>
        <end position="120"/>
    </location>
</feature>
<dbReference type="RefSeq" id="WP_191281489.1">
    <property type="nucleotide sequence ID" value="NZ_BNAI01000001.1"/>
</dbReference>
<dbReference type="Proteomes" id="UP000617531">
    <property type="component" value="Unassembled WGS sequence"/>
</dbReference>
<dbReference type="Pfam" id="PF11181">
    <property type="entry name" value="YflT"/>
    <property type="match status" value="1"/>
</dbReference>
<name>A0A8J3DSJ0_9MICO</name>
<keyword evidence="1" id="KW-0812">Transmembrane</keyword>
<evidence type="ECO:0000313" key="3">
    <source>
        <dbReference type="EMBL" id="GHF04804.1"/>
    </source>
</evidence>
<sequence length="165" mass="17800">MSNPGAFGRSGGPFQQRVPKGDVLGTYETYAEAQAVVDRLAKGDFTVADLSIIGNDLKTVERVTRKLSWNRAALEGALSGAWFGLFVGVLLSFFSPTINWGLFLAALLIGAVAGMFFRLISYGIARRSRDFDSQTQVLASNYQVLVAGEHLAKAQDVLSRPAPTD</sequence>